<sequence length="350" mass="39177">MSEKPPSGTLNMKNMPMFFEEFETVAKEAAIDSDDLKMKKEALRYVDAKTMRFWRSLDTFEDNQKTWDEFKKEVLSNYLGAEQVPETTTNTLKKVVTKFAKSRVSNSQELAEYHREFATVSKSLTKHGIPRFGPCAIEYAPPSPAHDGEAYSLAKLKGAVDFLLSDANTSLIVGNFNVGDQSVAPVSSITAAVVPKAKPTESKLDQLTQTVSSLAQLMAQMASKGDGGPNQSRNSHPPKPNRSNRCFWDDCNSLKFDDCIDLHDWVTQGRVARDANGFVQLRGGQCLPRNQRYTEGTLKQRFEHYFEDHPSEKSWMWESPVGEPNPFGGVDVGVHLRYVKPSLVCARDVL</sequence>
<accession>A0A6A4H9W9</accession>
<dbReference type="OrthoDB" id="3252634at2759"/>
<name>A0A6A4H9W9_9AGAR</name>
<evidence type="ECO:0000313" key="3">
    <source>
        <dbReference type="Proteomes" id="UP000799118"/>
    </source>
</evidence>
<evidence type="ECO:0000256" key="1">
    <source>
        <dbReference type="SAM" id="MobiDB-lite"/>
    </source>
</evidence>
<evidence type="ECO:0000313" key="2">
    <source>
        <dbReference type="EMBL" id="KAE9394134.1"/>
    </source>
</evidence>
<reference evidence="2" key="1">
    <citation type="journal article" date="2019" name="Environ. Microbiol.">
        <title>Fungal ecological strategies reflected in gene transcription - a case study of two litter decomposers.</title>
        <authorList>
            <person name="Barbi F."/>
            <person name="Kohler A."/>
            <person name="Barry K."/>
            <person name="Baskaran P."/>
            <person name="Daum C."/>
            <person name="Fauchery L."/>
            <person name="Ihrmark K."/>
            <person name="Kuo A."/>
            <person name="LaButti K."/>
            <person name="Lipzen A."/>
            <person name="Morin E."/>
            <person name="Grigoriev I.V."/>
            <person name="Henrissat B."/>
            <person name="Lindahl B."/>
            <person name="Martin F."/>
        </authorList>
    </citation>
    <scope>NUCLEOTIDE SEQUENCE</scope>
    <source>
        <strain evidence="2">JB14</strain>
    </source>
</reference>
<organism evidence="2 3">
    <name type="scientific">Gymnopus androsaceus JB14</name>
    <dbReference type="NCBI Taxonomy" id="1447944"/>
    <lineage>
        <taxon>Eukaryota</taxon>
        <taxon>Fungi</taxon>
        <taxon>Dikarya</taxon>
        <taxon>Basidiomycota</taxon>
        <taxon>Agaricomycotina</taxon>
        <taxon>Agaricomycetes</taxon>
        <taxon>Agaricomycetidae</taxon>
        <taxon>Agaricales</taxon>
        <taxon>Marasmiineae</taxon>
        <taxon>Omphalotaceae</taxon>
        <taxon>Gymnopus</taxon>
    </lineage>
</organism>
<dbReference type="Proteomes" id="UP000799118">
    <property type="component" value="Unassembled WGS sequence"/>
</dbReference>
<gene>
    <name evidence="2" type="ORF">BT96DRAFT_998852</name>
</gene>
<feature type="region of interest" description="Disordered" evidence="1">
    <location>
        <begin position="221"/>
        <end position="244"/>
    </location>
</feature>
<proteinExistence type="predicted"/>
<protein>
    <recommendedName>
        <fullName evidence="4">Retrotransposon gag domain-containing protein</fullName>
    </recommendedName>
</protein>
<dbReference type="EMBL" id="ML769557">
    <property type="protein sequence ID" value="KAE9394134.1"/>
    <property type="molecule type" value="Genomic_DNA"/>
</dbReference>
<keyword evidence="3" id="KW-1185">Reference proteome</keyword>
<evidence type="ECO:0008006" key="4">
    <source>
        <dbReference type="Google" id="ProtNLM"/>
    </source>
</evidence>
<dbReference type="AlphaFoldDB" id="A0A6A4H9W9"/>